<protein>
    <submittedName>
        <fullName evidence="5">Ceroid-lipofuscinosis neuronal</fullName>
    </submittedName>
</protein>
<evidence type="ECO:0000256" key="1">
    <source>
        <dbReference type="ARBA" id="ARBA00007028"/>
    </source>
</evidence>
<comment type="similarity">
    <text evidence="1">Belongs to the CLN5 family.</text>
</comment>
<dbReference type="GO" id="GO:0007040">
    <property type="term" value="P:lysosome organization"/>
    <property type="evidence" value="ECO:0007669"/>
    <property type="project" value="TreeGrafter"/>
</dbReference>
<dbReference type="PANTHER" id="PTHR15380">
    <property type="entry name" value="CEROID-LIPOFUSCINOSIS, NEURONAL 5"/>
    <property type="match status" value="1"/>
</dbReference>
<feature type="chain" id="PRO_5043339234" evidence="4">
    <location>
        <begin position="20"/>
        <end position="405"/>
    </location>
</feature>
<evidence type="ECO:0000313" key="5">
    <source>
        <dbReference type="EMBL" id="KAJ3441185.1"/>
    </source>
</evidence>
<evidence type="ECO:0000256" key="2">
    <source>
        <dbReference type="ARBA" id="ARBA00023180"/>
    </source>
</evidence>
<keyword evidence="2" id="KW-0325">Glycoprotein</keyword>
<keyword evidence="3" id="KW-1133">Transmembrane helix</keyword>
<accession>A0AAV7ZIU9</accession>
<gene>
    <name evidence="5" type="ORF">M0812_13191</name>
</gene>
<dbReference type="GO" id="GO:0005765">
    <property type="term" value="C:lysosomal membrane"/>
    <property type="evidence" value="ECO:0007669"/>
    <property type="project" value="TreeGrafter"/>
</dbReference>
<reference evidence="5" key="1">
    <citation type="submission" date="2022-08" db="EMBL/GenBank/DDBJ databases">
        <title>Novel sulphate-reducing endosymbionts in the free-living metamonad Anaeramoeba.</title>
        <authorList>
            <person name="Jerlstrom-Hultqvist J."/>
            <person name="Cepicka I."/>
            <person name="Gallot-Lavallee L."/>
            <person name="Salas-Leiva D."/>
            <person name="Curtis B.A."/>
            <person name="Zahonova K."/>
            <person name="Pipaliya S."/>
            <person name="Dacks J."/>
            <person name="Roger A.J."/>
        </authorList>
    </citation>
    <scope>NUCLEOTIDE SEQUENCE</scope>
    <source>
        <strain evidence="5">Busselton2</strain>
    </source>
</reference>
<name>A0AAV7ZIU9_9EUKA</name>
<dbReference type="GO" id="GO:0016798">
    <property type="term" value="F:hydrolase activity, acting on glycosyl bonds"/>
    <property type="evidence" value="ECO:0007669"/>
    <property type="project" value="TreeGrafter"/>
</dbReference>
<organism evidence="5 6">
    <name type="scientific">Anaeramoeba flamelloides</name>
    <dbReference type="NCBI Taxonomy" id="1746091"/>
    <lineage>
        <taxon>Eukaryota</taxon>
        <taxon>Metamonada</taxon>
        <taxon>Anaeramoebidae</taxon>
        <taxon>Anaeramoeba</taxon>
    </lineage>
</organism>
<evidence type="ECO:0000256" key="4">
    <source>
        <dbReference type="SAM" id="SignalP"/>
    </source>
</evidence>
<comment type="caution">
    <text evidence="5">The sequence shown here is derived from an EMBL/GenBank/DDBJ whole genome shotgun (WGS) entry which is preliminary data.</text>
</comment>
<dbReference type="Proteomes" id="UP001146793">
    <property type="component" value="Unassembled WGS sequence"/>
</dbReference>
<dbReference type="AlphaFoldDB" id="A0AAV7ZIU9"/>
<keyword evidence="3" id="KW-0812">Transmembrane</keyword>
<evidence type="ECO:0000313" key="6">
    <source>
        <dbReference type="Proteomes" id="UP001146793"/>
    </source>
</evidence>
<dbReference type="EMBL" id="JANTQA010000029">
    <property type="protein sequence ID" value="KAJ3441185.1"/>
    <property type="molecule type" value="Genomic_DNA"/>
</dbReference>
<feature type="transmembrane region" description="Helical" evidence="3">
    <location>
        <begin position="315"/>
        <end position="337"/>
    </location>
</feature>
<sequence length="405" mass="47458">MRFCFFFFLVVFVLNQANAKIFTLTDSVGYEESITVYLLKNEVSKNTTLAGLINYDAALGFSIEDNDDFHFHLHFRMINNTYLNLFPQVESDNSLIWRDESEIYYEDLNFDNWDTVINLGTIDGGTWNHYQCWPNEYIKENNLYNIWNVFNSIECGSTQYISSNSEYEFIWRSFDALTLFDAENLKKSEFRSFISLFTHYTSDDDQSVEKLNSPLSSTEKDELATFYRYTQEKAQNHPDLLLSEFVSQTLENFGNLYYVRSGEDYYRITFKSDPDEEYVRVQHFSWDIPYGFYSSVEELNIPEDCFPPNIGGYNFALAFTVLPLILILVGAFYFSLLRFHKAKKERKELNKFQDAHNINLKNKLISLSSDELQENNYHSSSSNNEKNITIDLKSSSESGLDKKKK</sequence>
<feature type="signal peptide" evidence="4">
    <location>
        <begin position="1"/>
        <end position="19"/>
    </location>
</feature>
<evidence type="ECO:0000256" key="3">
    <source>
        <dbReference type="SAM" id="Phobius"/>
    </source>
</evidence>
<dbReference type="InterPro" id="IPR026138">
    <property type="entry name" value="CLN5"/>
</dbReference>
<keyword evidence="3" id="KW-0472">Membrane</keyword>
<keyword evidence="4" id="KW-0732">Signal</keyword>
<proteinExistence type="inferred from homology"/>
<dbReference type="PANTHER" id="PTHR15380:SF2">
    <property type="entry name" value="CEROID-LIPOFUSCINOSIS NEURONAL PROTEIN 5"/>
    <property type="match status" value="1"/>
</dbReference>